<evidence type="ECO:0000256" key="3">
    <source>
        <dbReference type="ARBA" id="ARBA00022723"/>
    </source>
</evidence>
<dbReference type="Gene3D" id="3.90.230.10">
    <property type="entry name" value="Creatinase/methionine aminopeptidase superfamily"/>
    <property type="match status" value="1"/>
</dbReference>
<protein>
    <recommendedName>
        <fullName evidence="5">Peptidase M24 domain-containing protein</fullName>
    </recommendedName>
</protein>
<keyword evidence="1" id="KW-0031">Aminopeptidase</keyword>
<proteinExistence type="predicted"/>
<evidence type="ECO:0000256" key="2">
    <source>
        <dbReference type="ARBA" id="ARBA00022670"/>
    </source>
</evidence>
<dbReference type="PRINTS" id="PR00599">
    <property type="entry name" value="MAPEPTIDASE"/>
</dbReference>
<dbReference type="GO" id="GO:0006508">
    <property type="term" value="P:proteolysis"/>
    <property type="evidence" value="ECO:0007669"/>
    <property type="project" value="UniProtKB-KW"/>
</dbReference>
<reference evidence="6" key="1">
    <citation type="submission" date="2018-05" db="EMBL/GenBank/DDBJ databases">
        <authorList>
            <person name="Lanie J.A."/>
            <person name="Ng W.-L."/>
            <person name="Kazmierczak K.M."/>
            <person name="Andrzejewski T.M."/>
            <person name="Davidsen T.M."/>
            <person name="Wayne K.J."/>
            <person name="Tettelin H."/>
            <person name="Glass J.I."/>
            <person name="Rusch D."/>
            <person name="Podicherti R."/>
            <person name="Tsui H.-C.T."/>
            <person name="Winkler M.E."/>
        </authorList>
    </citation>
    <scope>NUCLEOTIDE SEQUENCE</scope>
</reference>
<dbReference type="NCBIfam" id="TIGR00500">
    <property type="entry name" value="met_pdase_I"/>
    <property type="match status" value="1"/>
</dbReference>
<dbReference type="Pfam" id="PF00557">
    <property type="entry name" value="Peptidase_M24"/>
    <property type="match status" value="1"/>
</dbReference>
<keyword evidence="4" id="KW-0378">Hydrolase</keyword>
<evidence type="ECO:0000256" key="4">
    <source>
        <dbReference type="ARBA" id="ARBA00022801"/>
    </source>
</evidence>
<evidence type="ECO:0000259" key="5">
    <source>
        <dbReference type="Pfam" id="PF00557"/>
    </source>
</evidence>
<dbReference type="CDD" id="cd01086">
    <property type="entry name" value="MetAP1"/>
    <property type="match status" value="1"/>
</dbReference>
<dbReference type="PANTHER" id="PTHR43330">
    <property type="entry name" value="METHIONINE AMINOPEPTIDASE"/>
    <property type="match status" value="1"/>
</dbReference>
<keyword evidence="3" id="KW-0479">Metal-binding</keyword>
<dbReference type="PROSITE" id="PS00680">
    <property type="entry name" value="MAP_1"/>
    <property type="match status" value="1"/>
</dbReference>
<dbReference type="AlphaFoldDB" id="A0A382EJD8"/>
<dbReference type="EMBL" id="UINC01044704">
    <property type="protein sequence ID" value="SVB50519.1"/>
    <property type="molecule type" value="Genomic_DNA"/>
</dbReference>
<evidence type="ECO:0000256" key="1">
    <source>
        <dbReference type="ARBA" id="ARBA00022438"/>
    </source>
</evidence>
<dbReference type="GO" id="GO:0005829">
    <property type="term" value="C:cytosol"/>
    <property type="evidence" value="ECO:0007669"/>
    <property type="project" value="TreeGrafter"/>
</dbReference>
<gene>
    <name evidence="6" type="ORF">METZ01_LOCUS203373</name>
</gene>
<dbReference type="InterPro" id="IPR001714">
    <property type="entry name" value="Pept_M24_MAP"/>
</dbReference>
<sequence length="217" mass="23363">MHRANQVVSQVLGELVQRVQPGVSTGELDEYAEGRVRELGGDPAFKGYRGFPGSVCASLNEEVVHGIPAHERKVAPGDIISMDLGVKIEGFYGDSATTVAVPPVDAEIERLLRITEESLQRAIDQCRVGKRVGDISHAVQSHVEAAGFSVVREFVGHGIGSVLHEDLQIPNFGRPGVGQRLRGGMVLAIEPMVNMGTHEVEILGDGWTAVTKDRRPS</sequence>
<dbReference type="GO" id="GO:0070006">
    <property type="term" value="F:metalloaminopeptidase activity"/>
    <property type="evidence" value="ECO:0007669"/>
    <property type="project" value="InterPro"/>
</dbReference>
<evidence type="ECO:0000313" key="6">
    <source>
        <dbReference type="EMBL" id="SVB50519.1"/>
    </source>
</evidence>
<keyword evidence="2" id="KW-0645">Protease</keyword>
<accession>A0A382EJD8</accession>
<dbReference type="InterPro" id="IPR000994">
    <property type="entry name" value="Pept_M24"/>
</dbReference>
<organism evidence="6">
    <name type="scientific">marine metagenome</name>
    <dbReference type="NCBI Taxonomy" id="408172"/>
    <lineage>
        <taxon>unclassified sequences</taxon>
        <taxon>metagenomes</taxon>
        <taxon>ecological metagenomes</taxon>
    </lineage>
</organism>
<dbReference type="InterPro" id="IPR002467">
    <property type="entry name" value="Pept_M24A_MAP1"/>
</dbReference>
<dbReference type="InterPro" id="IPR036005">
    <property type="entry name" value="Creatinase/aminopeptidase-like"/>
</dbReference>
<dbReference type="GO" id="GO:0046872">
    <property type="term" value="F:metal ion binding"/>
    <property type="evidence" value="ECO:0007669"/>
    <property type="project" value="UniProtKB-KW"/>
</dbReference>
<feature type="domain" description="Peptidase M24" evidence="5">
    <location>
        <begin position="1"/>
        <end position="194"/>
    </location>
</feature>
<dbReference type="PANTHER" id="PTHR43330:SF27">
    <property type="entry name" value="METHIONINE AMINOPEPTIDASE"/>
    <property type="match status" value="1"/>
</dbReference>
<dbReference type="SUPFAM" id="SSF55920">
    <property type="entry name" value="Creatinase/aminopeptidase"/>
    <property type="match status" value="1"/>
</dbReference>
<feature type="non-terminal residue" evidence="6">
    <location>
        <position position="217"/>
    </location>
</feature>
<name>A0A382EJD8_9ZZZZ</name>